<dbReference type="EMBL" id="BJVA01000002">
    <property type="protein sequence ID" value="GEK95175.1"/>
    <property type="molecule type" value="Genomic_DNA"/>
</dbReference>
<evidence type="ECO:0008006" key="4">
    <source>
        <dbReference type="Google" id="ProtNLM"/>
    </source>
</evidence>
<reference evidence="2 3" key="1">
    <citation type="submission" date="2019-07" db="EMBL/GenBank/DDBJ databases">
        <title>Whole genome shotgun sequence of Gluconobacter kanchanaburiensis NBRC 103587.</title>
        <authorList>
            <person name="Hosoyama A."/>
            <person name="Uohara A."/>
            <person name="Ohji S."/>
            <person name="Ichikawa N."/>
        </authorList>
    </citation>
    <scope>NUCLEOTIDE SEQUENCE [LARGE SCALE GENOMIC DNA]</scope>
    <source>
        <strain evidence="2 3">NBRC 103587</strain>
    </source>
</reference>
<dbReference type="AlphaFoldDB" id="A0A511B420"/>
<dbReference type="Proteomes" id="UP000321079">
    <property type="component" value="Unassembled WGS sequence"/>
</dbReference>
<feature type="region of interest" description="Disordered" evidence="1">
    <location>
        <begin position="64"/>
        <end position="84"/>
    </location>
</feature>
<sequence length="465" mass="52521">MDGRYDPVVGLLRGTVLSSSHPVSHPIRESSWYAFGLMMRNGPSDQQRAERILGVILDNQYPAQDGTDHESPWAGSFRRSPDEPLPTEKAVAWKEYDPNWREFIGCEFALTLHVFGSRLPPELRQRLHESIRQAVQGELHNRRLLPSYTNIAIMFGQLLDEDAVYRRDSAMAGIREKWVHDTVAIFRQNQSFMEYNSPTYYGVDLFGLGLWRRYGSTNFMKSSGDDISKRLWLDIATFYSAPMKNLAGPYDRAYGMDMESYVALVGDWIGTVVPRSKAPLPATMTVETPHLADLWFAPTFVFLKATLPDSIGNDFLTLTQPHDLTRRIDSSRSVSARVDRNFLAGGETAHLQRGVDAGSQYHPLAVQWRTSCGQVGTLRISDTPAADVTIEQGQALVSWKDHVTFALHDPCADTLKIDRNSWEAGNMRIQVQTDAVSSSHASDHKDVVIRYERGHFSRLVFTVLR</sequence>
<accession>A0A511B420</accession>
<keyword evidence="3" id="KW-1185">Reference proteome</keyword>
<dbReference type="PANTHER" id="PTHR40616:SF1">
    <property type="entry name" value="LINALOOL DEHYDRATASE_ISOMERASE DOMAIN-CONTAINING PROTEIN"/>
    <property type="match status" value="1"/>
</dbReference>
<organism evidence="2 3">
    <name type="scientific">Gluconobacter kanchanaburiensis NBRC 103587</name>
    <dbReference type="NCBI Taxonomy" id="1307948"/>
    <lineage>
        <taxon>Bacteria</taxon>
        <taxon>Pseudomonadati</taxon>
        <taxon>Pseudomonadota</taxon>
        <taxon>Alphaproteobacteria</taxon>
        <taxon>Acetobacterales</taxon>
        <taxon>Acetobacteraceae</taxon>
        <taxon>Gluconobacter</taxon>
    </lineage>
</organism>
<protein>
    <recommendedName>
        <fullName evidence="4">Heparinase</fullName>
    </recommendedName>
</protein>
<dbReference type="PANTHER" id="PTHR40616">
    <property type="entry name" value="LINALOOL DEHYDRATASE_ISOMERASE DOMAIN-CONTAINING PROTEIN"/>
    <property type="match status" value="1"/>
</dbReference>
<evidence type="ECO:0000313" key="3">
    <source>
        <dbReference type="Proteomes" id="UP000321079"/>
    </source>
</evidence>
<comment type="caution">
    <text evidence="2">The sequence shown here is derived from an EMBL/GenBank/DDBJ whole genome shotgun (WGS) entry which is preliminary data.</text>
</comment>
<proteinExistence type="predicted"/>
<name>A0A511B420_9PROT</name>
<evidence type="ECO:0000256" key="1">
    <source>
        <dbReference type="SAM" id="MobiDB-lite"/>
    </source>
</evidence>
<gene>
    <name evidence="2" type="ORF">GKA01_03720</name>
</gene>
<evidence type="ECO:0000313" key="2">
    <source>
        <dbReference type="EMBL" id="GEK95175.1"/>
    </source>
</evidence>